<feature type="domain" description="Sialidase" evidence="5">
    <location>
        <begin position="185"/>
        <end position="507"/>
    </location>
</feature>
<dbReference type="InterPro" id="IPR029456">
    <property type="entry name" value="Sialidase_N"/>
</dbReference>
<dbReference type="PANTHER" id="PTHR10628:SF30">
    <property type="entry name" value="EXO-ALPHA-SIALIDASE"/>
    <property type="match status" value="1"/>
</dbReference>
<feature type="domain" description="Sialidase N-terminal" evidence="6">
    <location>
        <begin position="28"/>
        <end position="153"/>
    </location>
</feature>
<protein>
    <recommendedName>
        <fullName evidence="3">exo-alpha-sialidase</fullName>
        <ecNumber evidence="3">3.2.1.18</ecNumber>
    </recommendedName>
</protein>
<comment type="similarity">
    <text evidence="2">Belongs to the glycosyl hydrolase 33 family.</text>
</comment>
<evidence type="ECO:0000256" key="2">
    <source>
        <dbReference type="ARBA" id="ARBA00009348"/>
    </source>
</evidence>
<keyword evidence="4" id="KW-0732">Signal</keyword>
<comment type="catalytic activity">
    <reaction evidence="1">
        <text>Hydrolysis of alpha-(2-&gt;3)-, alpha-(2-&gt;6)-, alpha-(2-&gt;8)- glycosidic linkages of terminal sialic acid residues in oligosaccharides, glycoproteins, glycolipids, colominic acid and synthetic substrates.</text>
        <dbReference type="EC" id="3.2.1.18"/>
    </reaction>
</comment>
<dbReference type="Gene3D" id="2.120.10.10">
    <property type="match status" value="1"/>
</dbReference>
<dbReference type="RefSeq" id="WP_344675676.1">
    <property type="nucleotide sequence ID" value="NZ_BAAAZI010000012.1"/>
</dbReference>
<evidence type="ECO:0000313" key="8">
    <source>
        <dbReference type="Proteomes" id="UP001500101"/>
    </source>
</evidence>
<name>A0ABP7Z2R5_9SPHI</name>
<dbReference type="Pfam" id="PF14873">
    <property type="entry name" value="BNR_assoc_N"/>
    <property type="match status" value="1"/>
</dbReference>
<evidence type="ECO:0000259" key="6">
    <source>
        <dbReference type="Pfam" id="PF14873"/>
    </source>
</evidence>
<dbReference type="EC" id="3.2.1.18" evidence="3"/>
<dbReference type="InterPro" id="IPR011040">
    <property type="entry name" value="Sialidase"/>
</dbReference>
<dbReference type="Pfam" id="PF13859">
    <property type="entry name" value="BNR_3"/>
    <property type="match status" value="1"/>
</dbReference>
<sequence>MKKILLSCFLLVTTSVNVLFGQQITLSSKVITTPVLADQDINVLRKIQISSNEDLSNQKLEIAYNLDATAMKSIQTIEIWESIKDTSLLKSSNKTNYKRLVELKAKKGQNAIKFNVDLKSGINTFWLSIRANPAEQLTEEFNIKQNYVRLNGKRTIFKGQDISSHRLAVAVRRHKQDNVHTSRIPGIITAKDGSLVSIYDARYESGRDLQGHMDIAVSRSLDKGLTWLPMEIAMDMKEFGGLPEKFNGVSDANILLDENTGDIYIAGLWMYGVIDEKGTWYPGIKDGKEIWNHQWKTKGSQPGFGIKETSQFLIVKSSDNGKSWSEPINLTEMCKQEDWWLWAPAPGHGITLKDGTLVIPTQGRLNNGKAFSNITYSKDAGKTWKTSKPALDRSTTECMAVELEDGSIMLNMRSNLNTTQKGDDNGRAIATTSDLGNTWTEHPTSHNALIEPTCMASIHRHHYIENGEKKTMLVFCNPNSKYDRVNITLKVSKDNGKTWQTKVLLDEGKSRGYSCITSVDENTVGVLYESSQADLVFQQVSIKDLL</sequence>
<comment type="caution">
    <text evidence="7">The sequence shown here is derived from an EMBL/GenBank/DDBJ whole genome shotgun (WGS) entry which is preliminary data.</text>
</comment>
<proteinExistence type="inferred from homology"/>
<feature type="chain" id="PRO_5046847987" description="exo-alpha-sialidase" evidence="4">
    <location>
        <begin position="21"/>
        <end position="546"/>
    </location>
</feature>
<organism evidence="7 8">
    <name type="scientific">Sphingobacterium kyonggiense</name>
    <dbReference type="NCBI Taxonomy" id="714075"/>
    <lineage>
        <taxon>Bacteria</taxon>
        <taxon>Pseudomonadati</taxon>
        <taxon>Bacteroidota</taxon>
        <taxon>Sphingobacteriia</taxon>
        <taxon>Sphingobacteriales</taxon>
        <taxon>Sphingobacteriaceae</taxon>
        <taxon>Sphingobacterium</taxon>
    </lineage>
</organism>
<dbReference type="Proteomes" id="UP001500101">
    <property type="component" value="Unassembled WGS sequence"/>
</dbReference>
<dbReference type="PANTHER" id="PTHR10628">
    <property type="entry name" value="SIALIDASE"/>
    <property type="match status" value="1"/>
</dbReference>
<evidence type="ECO:0000259" key="5">
    <source>
        <dbReference type="Pfam" id="PF13859"/>
    </source>
</evidence>
<evidence type="ECO:0000256" key="1">
    <source>
        <dbReference type="ARBA" id="ARBA00000427"/>
    </source>
</evidence>
<dbReference type="InterPro" id="IPR036278">
    <property type="entry name" value="Sialidase_sf"/>
</dbReference>
<reference evidence="8" key="1">
    <citation type="journal article" date="2019" name="Int. J. Syst. Evol. Microbiol.">
        <title>The Global Catalogue of Microorganisms (GCM) 10K type strain sequencing project: providing services to taxonomists for standard genome sequencing and annotation.</title>
        <authorList>
            <consortium name="The Broad Institute Genomics Platform"/>
            <consortium name="The Broad Institute Genome Sequencing Center for Infectious Disease"/>
            <person name="Wu L."/>
            <person name="Ma J."/>
        </authorList>
    </citation>
    <scope>NUCLEOTIDE SEQUENCE [LARGE SCALE GENOMIC DNA]</scope>
    <source>
        <strain evidence="8">JCM 16704</strain>
    </source>
</reference>
<gene>
    <name evidence="7" type="ORF">GCM10022216_30780</name>
</gene>
<evidence type="ECO:0000256" key="3">
    <source>
        <dbReference type="ARBA" id="ARBA00012733"/>
    </source>
</evidence>
<dbReference type="CDD" id="cd15482">
    <property type="entry name" value="Sialidase_non-viral"/>
    <property type="match status" value="1"/>
</dbReference>
<evidence type="ECO:0000256" key="4">
    <source>
        <dbReference type="SAM" id="SignalP"/>
    </source>
</evidence>
<dbReference type="SUPFAM" id="SSF50939">
    <property type="entry name" value="Sialidases"/>
    <property type="match status" value="1"/>
</dbReference>
<dbReference type="EMBL" id="BAAAZI010000012">
    <property type="protein sequence ID" value="GAA4146166.1"/>
    <property type="molecule type" value="Genomic_DNA"/>
</dbReference>
<feature type="signal peptide" evidence="4">
    <location>
        <begin position="1"/>
        <end position="20"/>
    </location>
</feature>
<dbReference type="Gene3D" id="2.60.40.1290">
    <property type="match status" value="1"/>
</dbReference>
<dbReference type="InterPro" id="IPR026856">
    <property type="entry name" value="Sialidase_fam"/>
</dbReference>
<accession>A0ABP7Z2R5</accession>
<evidence type="ECO:0000313" key="7">
    <source>
        <dbReference type="EMBL" id="GAA4146166.1"/>
    </source>
</evidence>
<keyword evidence="8" id="KW-1185">Reference proteome</keyword>